<evidence type="ECO:0000256" key="6">
    <source>
        <dbReference type="ARBA" id="ARBA00023186"/>
    </source>
</evidence>
<dbReference type="PANTHER" id="PTHR38035:SF1">
    <property type="entry name" value="ANCILLARY SECYEG TRANSLOCON SUBUNIT"/>
    <property type="match status" value="1"/>
</dbReference>
<dbReference type="Proteomes" id="UP000183898">
    <property type="component" value="Unassembled WGS sequence"/>
</dbReference>
<organism evidence="11 12">
    <name type="scientific">Nitrosospira multiformis</name>
    <dbReference type="NCBI Taxonomy" id="1231"/>
    <lineage>
        <taxon>Bacteria</taxon>
        <taxon>Pseudomonadati</taxon>
        <taxon>Pseudomonadota</taxon>
        <taxon>Betaproteobacteria</taxon>
        <taxon>Nitrosomonadales</taxon>
        <taxon>Nitrosomonadaceae</taxon>
        <taxon>Nitrosospira</taxon>
    </lineage>
</organism>
<evidence type="ECO:0000256" key="9">
    <source>
        <dbReference type="SAM" id="Phobius"/>
    </source>
</evidence>
<feature type="domain" description="Ancillary SecYEG translocon subunit/Cell division coordinator CpoB TPR" evidence="10">
    <location>
        <begin position="16"/>
        <end position="209"/>
    </location>
</feature>
<gene>
    <name evidence="11" type="ORF">SAMN05216404_10853</name>
</gene>
<comment type="similarity">
    <text evidence="7">Belongs to the YfgM family.</text>
</comment>
<dbReference type="InterPro" id="IPR018704">
    <property type="entry name" value="SecYEG/CpoB_TPR"/>
</dbReference>
<dbReference type="Gene3D" id="1.25.40.10">
    <property type="entry name" value="Tetratricopeptide repeat domain"/>
    <property type="match status" value="1"/>
</dbReference>
<evidence type="ECO:0000313" key="11">
    <source>
        <dbReference type="EMBL" id="SEN88923.1"/>
    </source>
</evidence>
<keyword evidence="6" id="KW-0143">Chaperone</keyword>
<name>A0A1H8K7H4_9PROT</name>
<sequence length="212" mass="23354">MAAYNPEEQENIDELKSWWNTYGTMVIVVVAVFIAGIAGAQVWNYYKKQKTEQALELYDSVLQVQGSGDAKKISDAAGLVMESFPSSGYASRAALISAQASFNAGDLQNTKNRLQWVLDNSGEEELKDMARLRLTGVLLDEKKYDEALRLLEVKHGESFDGLYADRRGDVLTATGKFGEARAAYQMALARISAGSTYHDIVQMKLDALPSAK</sequence>
<feature type="transmembrane region" description="Helical" evidence="9">
    <location>
        <begin position="22"/>
        <end position="43"/>
    </location>
</feature>
<dbReference type="AlphaFoldDB" id="A0A1H8K7H4"/>
<keyword evidence="4 9" id="KW-1133">Transmembrane helix</keyword>
<comment type="subcellular location">
    <subcellularLocation>
        <location evidence="1">Cell membrane</location>
        <topology evidence="1">Single-pass type II membrane protein</topology>
    </subcellularLocation>
</comment>
<proteinExistence type="inferred from homology"/>
<dbReference type="PANTHER" id="PTHR38035">
    <property type="entry name" value="UPF0070 PROTEIN YFGM"/>
    <property type="match status" value="1"/>
</dbReference>
<dbReference type="RefSeq" id="WP_074746885.1">
    <property type="nucleotide sequence ID" value="NZ_FOCT01000008.1"/>
</dbReference>
<dbReference type="GO" id="GO:0044877">
    <property type="term" value="F:protein-containing complex binding"/>
    <property type="evidence" value="ECO:0007669"/>
    <property type="project" value="InterPro"/>
</dbReference>
<dbReference type="InterPro" id="IPR026039">
    <property type="entry name" value="YfgM"/>
</dbReference>
<dbReference type="EMBL" id="FOCT01000008">
    <property type="protein sequence ID" value="SEN88923.1"/>
    <property type="molecule type" value="Genomic_DNA"/>
</dbReference>
<evidence type="ECO:0000256" key="5">
    <source>
        <dbReference type="ARBA" id="ARBA00023136"/>
    </source>
</evidence>
<evidence type="ECO:0000256" key="1">
    <source>
        <dbReference type="ARBA" id="ARBA00004401"/>
    </source>
</evidence>
<evidence type="ECO:0000256" key="4">
    <source>
        <dbReference type="ARBA" id="ARBA00022989"/>
    </source>
</evidence>
<dbReference type="GO" id="GO:0005886">
    <property type="term" value="C:plasma membrane"/>
    <property type="evidence" value="ECO:0007669"/>
    <property type="project" value="UniProtKB-SubCell"/>
</dbReference>
<dbReference type="SUPFAM" id="SSF48452">
    <property type="entry name" value="TPR-like"/>
    <property type="match status" value="1"/>
</dbReference>
<evidence type="ECO:0000256" key="8">
    <source>
        <dbReference type="ARBA" id="ARBA00024235"/>
    </source>
</evidence>
<dbReference type="InterPro" id="IPR011990">
    <property type="entry name" value="TPR-like_helical_dom_sf"/>
</dbReference>
<evidence type="ECO:0000256" key="7">
    <source>
        <dbReference type="ARBA" id="ARBA00024197"/>
    </source>
</evidence>
<evidence type="ECO:0000313" key="12">
    <source>
        <dbReference type="Proteomes" id="UP000183898"/>
    </source>
</evidence>
<accession>A0A1H8K7H4</accession>
<evidence type="ECO:0000256" key="2">
    <source>
        <dbReference type="ARBA" id="ARBA00022475"/>
    </source>
</evidence>
<dbReference type="Pfam" id="PF09976">
    <property type="entry name" value="TPR_21"/>
    <property type="match status" value="1"/>
</dbReference>
<evidence type="ECO:0000259" key="10">
    <source>
        <dbReference type="Pfam" id="PF09976"/>
    </source>
</evidence>
<keyword evidence="2" id="KW-1003">Cell membrane</keyword>
<dbReference type="PIRSF" id="PIRSF006170">
    <property type="entry name" value="YfgM"/>
    <property type="match status" value="1"/>
</dbReference>
<protein>
    <recommendedName>
        <fullName evidence="8">Ancillary SecYEG translocon subunit</fullName>
    </recommendedName>
</protein>
<keyword evidence="5 9" id="KW-0472">Membrane</keyword>
<reference evidence="11 12" key="1">
    <citation type="submission" date="2016-10" db="EMBL/GenBank/DDBJ databases">
        <authorList>
            <person name="de Groot N.N."/>
        </authorList>
    </citation>
    <scope>NUCLEOTIDE SEQUENCE [LARGE SCALE GENOMIC DNA]</scope>
    <source>
        <strain evidence="11 12">Nl18</strain>
    </source>
</reference>
<evidence type="ECO:0000256" key="3">
    <source>
        <dbReference type="ARBA" id="ARBA00022692"/>
    </source>
</evidence>
<keyword evidence="3 9" id="KW-0812">Transmembrane</keyword>